<name>A0A1I2QPE1_9BACI</name>
<sequence length="37" mass="4144">MGLVIALLMIAAPALFLVSWGKSGYDWGTFEEDRKEK</sequence>
<reference evidence="2" key="1">
    <citation type="submission" date="2016-10" db="EMBL/GenBank/DDBJ databases">
        <authorList>
            <person name="Varghese N."/>
            <person name="Submissions S."/>
        </authorList>
    </citation>
    <scope>NUCLEOTIDE SEQUENCE [LARGE SCALE GENOMIC DNA]</scope>
    <source>
        <strain evidence="2">FP5</strain>
    </source>
</reference>
<dbReference type="Proteomes" id="UP000198897">
    <property type="component" value="Unassembled WGS sequence"/>
</dbReference>
<accession>A0A1I2QPE1</accession>
<organism evidence="1 2">
    <name type="scientific">Halobacillus alkaliphilus</name>
    <dbReference type="NCBI Taxonomy" id="396056"/>
    <lineage>
        <taxon>Bacteria</taxon>
        <taxon>Bacillati</taxon>
        <taxon>Bacillota</taxon>
        <taxon>Bacilli</taxon>
        <taxon>Bacillales</taxon>
        <taxon>Bacillaceae</taxon>
        <taxon>Halobacillus</taxon>
    </lineage>
</organism>
<evidence type="ECO:0000313" key="1">
    <source>
        <dbReference type="EMBL" id="SFG29159.1"/>
    </source>
</evidence>
<keyword evidence="2" id="KW-1185">Reference proteome</keyword>
<gene>
    <name evidence="1" type="ORF">SAMN05216353_13246</name>
</gene>
<protein>
    <submittedName>
        <fullName evidence="1">Uncharacterized protein</fullName>
    </submittedName>
</protein>
<dbReference type="EMBL" id="FOOG01000032">
    <property type="protein sequence ID" value="SFG29159.1"/>
    <property type="molecule type" value="Genomic_DNA"/>
</dbReference>
<proteinExistence type="predicted"/>
<dbReference type="AlphaFoldDB" id="A0A1I2QPE1"/>
<evidence type="ECO:0000313" key="2">
    <source>
        <dbReference type="Proteomes" id="UP000198897"/>
    </source>
</evidence>